<accession>A0A7W9YG96</accession>
<dbReference type="PRINTS" id="PR00040">
    <property type="entry name" value="HTHMERR"/>
</dbReference>
<organism evidence="4 5">
    <name type="scientific">Nocardiopsis mwathae</name>
    <dbReference type="NCBI Taxonomy" id="1472723"/>
    <lineage>
        <taxon>Bacteria</taxon>
        <taxon>Bacillati</taxon>
        <taxon>Actinomycetota</taxon>
        <taxon>Actinomycetes</taxon>
        <taxon>Streptosporangiales</taxon>
        <taxon>Nocardiopsidaceae</taxon>
        <taxon>Nocardiopsis</taxon>
    </lineage>
</organism>
<dbReference type="InterPro" id="IPR000551">
    <property type="entry name" value="MerR-type_HTH_dom"/>
</dbReference>
<evidence type="ECO:0000313" key="4">
    <source>
        <dbReference type="EMBL" id="MBB6171562.1"/>
    </source>
</evidence>
<evidence type="ECO:0000256" key="1">
    <source>
        <dbReference type="ARBA" id="ARBA00023125"/>
    </source>
</evidence>
<keyword evidence="1 4" id="KW-0238">DNA-binding</keyword>
<comment type="caution">
    <text evidence="4">The sequence shown here is derived from an EMBL/GenBank/DDBJ whole genome shotgun (WGS) entry which is preliminary data.</text>
</comment>
<dbReference type="PROSITE" id="PS50937">
    <property type="entry name" value="HTH_MERR_2"/>
    <property type="match status" value="1"/>
</dbReference>
<dbReference type="Proteomes" id="UP000546642">
    <property type="component" value="Unassembled WGS sequence"/>
</dbReference>
<dbReference type="InterPro" id="IPR009061">
    <property type="entry name" value="DNA-bd_dom_put_sf"/>
</dbReference>
<dbReference type="PANTHER" id="PTHR30204:SF93">
    <property type="entry name" value="HTH MERR-TYPE DOMAIN-CONTAINING PROTEIN"/>
    <property type="match status" value="1"/>
</dbReference>
<dbReference type="RefSeq" id="WP_343070474.1">
    <property type="nucleotide sequence ID" value="NZ_JACHDS010000001.1"/>
</dbReference>
<dbReference type="AlphaFoldDB" id="A0A7W9YG96"/>
<dbReference type="Pfam" id="PF13411">
    <property type="entry name" value="MerR_1"/>
    <property type="match status" value="1"/>
</dbReference>
<protein>
    <submittedName>
        <fullName evidence="4">DNA-binding transcriptional MerR regulator</fullName>
    </submittedName>
</protein>
<dbReference type="SMART" id="SM00422">
    <property type="entry name" value="HTH_MERR"/>
    <property type="match status" value="1"/>
</dbReference>
<dbReference type="GO" id="GO:0003700">
    <property type="term" value="F:DNA-binding transcription factor activity"/>
    <property type="evidence" value="ECO:0007669"/>
    <property type="project" value="InterPro"/>
</dbReference>
<evidence type="ECO:0000313" key="5">
    <source>
        <dbReference type="Proteomes" id="UP000546642"/>
    </source>
</evidence>
<feature type="region of interest" description="Disordered" evidence="2">
    <location>
        <begin position="187"/>
        <end position="216"/>
    </location>
</feature>
<evidence type="ECO:0000256" key="2">
    <source>
        <dbReference type="SAM" id="MobiDB-lite"/>
    </source>
</evidence>
<feature type="domain" description="HTH merR-type" evidence="3">
    <location>
        <begin position="7"/>
        <end position="76"/>
    </location>
</feature>
<dbReference type="SUPFAM" id="SSF46955">
    <property type="entry name" value="Putative DNA-binding domain"/>
    <property type="match status" value="1"/>
</dbReference>
<dbReference type="EMBL" id="JACHDS010000001">
    <property type="protein sequence ID" value="MBB6171562.1"/>
    <property type="molecule type" value="Genomic_DNA"/>
</dbReference>
<keyword evidence="5" id="KW-1185">Reference proteome</keyword>
<dbReference type="Gene3D" id="1.10.1660.10">
    <property type="match status" value="1"/>
</dbReference>
<dbReference type="GO" id="GO:0003677">
    <property type="term" value="F:DNA binding"/>
    <property type="evidence" value="ECO:0007669"/>
    <property type="project" value="UniProtKB-KW"/>
</dbReference>
<feature type="compositionally biased region" description="Basic and acidic residues" evidence="2">
    <location>
        <begin position="194"/>
        <end position="208"/>
    </location>
</feature>
<dbReference type="InterPro" id="IPR047057">
    <property type="entry name" value="MerR_fam"/>
</dbReference>
<evidence type="ECO:0000259" key="3">
    <source>
        <dbReference type="PROSITE" id="PS50937"/>
    </source>
</evidence>
<name>A0A7W9YG96_9ACTN</name>
<dbReference type="PANTHER" id="PTHR30204">
    <property type="entry name" value="REDOX-CYCLING DRUG-SENSING TRANSCRIPTIONAL ACTIVATOR SOXR"/>
    <property type="match status" value="1"/>
</dbReference>
<proteinExistence type="predicted"/>
<gene>
    <name evidence="4" type="ORF">HNR23_001622</name>
</gene>
<reference evidence="4 5" key="1">
    <citation type="submission" date="2020-08" db="EMBL/GenBank/DDBJ databases">
        <title>Sequencing the genomes of 1000 actinobacteria strains.</title>
        <authorList>
            <person name="Klenk H.-P."/>
        </authorList>
    </citation>
    <scope>NUCLEOTIDE SEQUENCE [LARGE SCALE GENOMIC DNA]</scope>
    <source>
        <strain evidence="4 5">DSM 46659</strain>
    </source>
</reference>
<sequence>METQHGLHTIGALAERSGLPVKTIRFYSDQGIVPPTGRSAAGYRLYDAGAVARLDLVRTLRDLGIDLATIRAVLDREVDIGAVAAAHADALDAQIRVLRVRRAVLRTVAHRTPEEREITLMNRLARLSAEERQRIIDGYHEAVFGGLEGGEAVEAKFRAVSPALPDDPTPEQVDAWVELAELVQDPGFRQRSRQMAEEGARARAEGAPDHPSPARQDLADQVTAAGRAALAAGTSPDAAEGQAVVEELMPSILAAYGGTDTPARRAEIAEEMSVFSDARVERYWRLLGVINGMPPFEPRVPAWEWLIAALRATGPR</sequence>
<dbReference type="CDD" id="cd00592">
    <property type="entry name" value="HTH_MerR-like"/>
    <property type="match status" value="1"/>
</dbReference>